<accession>H1LD28</accession>
<dbReference type="Proteomes" id="UP000005025">
    <property type="component" value="Unassembled WGS sequence"/>
</dbReference>
<dbReference type="STRING" id="797516.HMPREF9104_00492"/>
<dbReference type="InterPro" id="IPR005146">
    <property type="entry name" value="B3/B4_tRNA-bd"/>
</dbReference>
<dbReference type="PANTHER" id="PTHR39209:SF2">
    <property type="entry name" value="CYTOPLASMIC PROTEIN"/>
    <property type="match status" value="1"/>
</dbReference>
<reference evidence="2 3" key="1">
    <citation type="submission" date="2011-09" db="EMBL/GenBank/DDBJ databases">
        <authorList>
            <person name="Weinstock G."/>
            <person name="Sodergren E."/>
            <person name="Clifton S."/>
            <person name="Fulton L."/>
            <person name="Fulton B."/>
            <person name="Courtney L."/>
            <person name="Fronick C."/>
            <person name="Harrison M."/>
            <person name="Strong C."/>
            <person name="Farmer C."/>
            <person name="Delahaunty K."/>
            <person name="Markovic C."/>
            <person name="Hall O."/>
            <person name="Minx P."/>
            <person name="Tomlinson C."/>
            <person name="Mitreva M."/>
            <person name="Hou S."/>
            <person name="Chen J."/>
            <person name="Wollam A."/>
            <person name="Pepin K.H."/>
            <person name="Johnson M."/>
            <person name="Bhonagiri V."/>
            <person name="Zhang X."/>
            <person name="Suruliraj S."/>
            <person name="Warren W."/>
            <person name="Chinwalla A."/>
            <person name="Mardis E.R."/>
            <person name="Wilson R.K."/>
        </authorList>
    </citation>
    <scope>NUCLEOTIDE SEQUENCE [LARGE SCALE GENOMIC DNA]</scope>
    <source>
        <strain evidence="2 3">F0435</strain>
    </source>
</reference>
<dbReference type="OrthoDB" id="276580at2"/>
<dbReference type="GO" id="GO:0004826">
    <property type="term" value="F:phenylalanine-tRNA ligase activity"/>
    <property type="evidence" value="ECO:0007669"/>
    <property type="project" value="InterPro"/>
</dbReference>
<name>H1LD28_9LACO</name>
<dbReference type="SMART" id="SM00873">
    <property type="entry name" value="B3_4"/>
    <property type="match status" value="1"/>
</dbReference>
<evidence type="ECO:0000313" key="3">
    <source>
        <dbReference type="Proteomes" id="UP000005025"/>
    </source>
</evidence>
<organism evidence="2 3">
    <name type="scientific">Lentilactobacillus kisonensis F0435</name>
    <dbReference type="NCBI Taxonomy" id="797516"/>
    <lineage>
        <taxon>Bacteria</taxon>
        <taxon>Bacillati</taxon>
        <taxon>Bacillota</taxon>
        <taxon>Bacilli</taxon>
        <taxon>Lactobacillales</taxon>
        <taxon>Lactobacillaceae</taxon>
        <taxon>Lentilactobacillus</taxon>
    </lineage>
</organism>
<evidence type="ECO:0000259" key="1">
    <source>
        <dbReference type="SMART" id="SM00873"/>
    </source>
</evidence>
<sequence>MKQFILDPGVVDLFPDVQINVMTLQGIDNHIQADKLDYFQTLLDEGTKAAQQFITVEPFRENPVVDQWRQAFRQFKTKKGSRATMKALLKRVSQGKTFSPIMPLVDIYNSVSLKYGASCGGEDVDAIVGDMHQGIAKGGESFLPYGETEDMPALSGEVCYLDNKGAVCRCFNWRESQRTELTEATTNPILVIESINREQAKRADSAIIELQKLCDDFFKVEGTLQKVTADNRAVVISE</sequence>
<dbReference type="GO" id="GO:0003723">
    <property type="term" value="F:RNA binding"/>
    <property type="evidence" value="ECO:0007669"/>
    <property type="project" value="InterPro"/>
</dbReference>
<comment type="caution">
    <text evidence="2">The sequence shown here is derived from an EMBL/GenBank/DDBJ whole genome shotgun (WGS) entry which is preliminary data.</text>
</comment>
<dbReference type="AlphaFoldDB" id="H1LD28"/>
<feature type="domain" description="B3/B4 tRNA-binding" evidence="1">
    <location>
        <begin position="66"/>
        <end position="215"/>
    </location>
</feature>
<dbReference type="RefSeq" id="WP_008855685.1">
    <property type="nucleotide sequence ID" value="NZ_JH591007.1"/>
</dbReference>
<dbReference type="PATRIC" id="fig|797516.3.peg.448"/>
<dbReference type="HOGENOM" id="CLU_076869_1_1_9"/>
<dbReference type="InterPro" id="IPR020825">
    <property type="entry name" value="Phe-tRNA_synthase-like_B3/B4"/>
</dbReference>
<protein>
    <submittedName>
        <fullName evidence="2">B3/4 domain protein</fullName>
    </submittedName>
</protein>
<dbReference type="Gene3D" id="3.50.40.10">
    <property type="entry name" value="Phenylalanyl-trna Synthetase, Chain B, domain 3"/>
    <property type="match status" value="1"/>
</dbReference>
<evidence type="ECO:0000313" key="2">
    <source>
        <dbReference type="EMBL" id="EHO53601.1"/>
    </source>
</evidence>
<gene>
    <name evidence="2" type="ORF">HMPREF9104_00492</name>
</gene>
<dbReference type="SUPFAM" id="SSF56037">
    <property type="entry name" value="PheT/TilS domain"/>
    <property type="match status" value="1"/>
</dbReference>
<proteinExistence type="predicted"/>
<dbReference type="EMBL" id="AGRJ01000049">
    <property type="protein sequence ID" value="EHO53601.1"/>
    <property type="molecule type" value="Genomic_DNA"/>
</dbReference>
<dbReference type="PANTHER" id="PTHR39209">
    <property type="match status" value="1"/>
</dbReference>
<dbReference type="Pfam" id="PF03483">
    <property type="entry name" value="B3_4"/>
    <property type="match status" value="1"/>
</dbReference>